<comment type="catalytic activity">
    <reaction evidence="7">
        <text>L-threonyl-[protein] + ATP = O-phospho-L-threonyl-[protein] + ADP + H(+)</text>
        <dbReference type="Rhea" id="RHEA:46608"/>
        <dbReference type="Rhea" id="RHEA-COMP:11060"/>
        <dbReference type="Rhea" id="RHEA-COMP:11605"/>
        <dbReference type="ChEBI" id="CHEBI:15378"/>
        <dbReference type="ChEBI" id="CHEBI:30013"/>
        <dbReference type="ChEBI" id="CHEBI:30616"/>
        <dbReference type="ChEBI" id="CHEBI:61977"/>
        <dbReference type="ChEBI" id="CHEBI:456216"/>
        <dbReference type="EC" id="2.7.11.1"/>
    </reaction>
</comment>
<dbReference type="Gene3D" id="3.30.200.20">
    <property type="entry name" value="Phosphorylase Kinase, domain 1"/>
    <property type="match status" value="1"/>
</dbReference>
<feature type="region of interest" description="Disordered" evidence="10">
    <location>
        <begin position="360"/>
        <end position="425"/>
    </location>
</feature>
<keyword evidence="3" id="KW-0808">Transferase</keyword>
<dbReference type="GO" id="GO:0005524">
    <property type="term" value="F:ATP binding"/>
    <property type="evidence" value="ECO:0007669"/>
    <property type="project" value="UniProtKB-UniRule"/>
</dbReference>
<keyword evidence="5 12" id="KW-0418">Kinase</keyword>
<evidence type="ECO:0000313" key="13">
    <source>
        <dbReference type="Proteomes" id="UP000034883"/>
    </source>
</evidence>
<dbReference type="CDD" id="cd14014">
    <property type="entry name" value="STKc_PknB_like"/>
    <property type="match status" value="1"/>
</dbReference>
<dbReference type="PANTHER" id="PTHR43289">
    <property type="entry name" value="MITOGEN-ACTIVATED PROTEIN KINASE KINASE KINASE 20-RELATED"/>
    <property type="match status" value="1"/>
</dbReference>
<dbReference type="FunFam" id="1.10.510.10:FF:000021">
    <property type="entry name" value="Serine/threonine protein kinase"/>
    <property type="match status" value="1"/>
</dbReference>
<dbReference type="PROSITE" id="PS00108">
    <property type="entry name" value="PROTEIN_KINASE_ST"/>
    <property type="match status" value="1"/>
</dbReference>
<dbReference type="GO" id="GO:0004674">
    <property type="term" value="F:protein serine/threonine kinase activity"/>
    <property type="evidence" value="ECO:0007669"/>
    <property type="project" value="UniProtKB-KW"/>
</dbReference>
<keyword evidence="2 12" id="KW-0723">Serine/threonine-protein kinase</keyword>
<reference evidence="12 13" key="1">
    <citation type="submission" date="2015-03" db="EMBL/GenBank/DDBJ databases">
        <title>Genome assembly of Sandaracinus amylolyticus DSM 53668.</title>
        <authorList>
            <person name="Sharma G."/>
            <person name="Subramanian S."/>
        </authorList>
    </citation>
    <scope>NUCLEOTIDE SEQUENCE [LARGE SCALE GENOMIC DNA]</scope>
    <source>
        <strain evidence="12 13">DSM 53668</strain>
    </source>
</reference>
<dbReference type="Pfam" id="PF00069">
    <property type="entry name" value="Pkinase"/>
    <property type="match status" value="1"/>
</dbReference>
<dbReference type="STRING" id="927083.DB32_005220"/>
<sequence length="738" mass="79154">MAIPPPSAPDSSGTPCPHCGEPHPTSYTHCPKTGKALTVGRALIGRLIAGKYRVIGLLGEGGMGAVYVAEHTLIGRKVAIKRLHPELAQDEKAVQRFQREARAAAATGHEHIVEILDLGFAEDNAPYLVMEYLRGQSLAALLRKEHRLEPRRACDVVGQALAGLDAVHRQQIVHRDLKPDNVFLTRRANNSDWVKILDFGISKVRREEGDGLDLTRTGVMMGTPFYMSPEQARGMKNLDHRVDLYAVGVILYECITGRVPFEGENYHQLLQSILRSEPPRPSLMRPDLDPALEAVVLRAIAKDPKSRFESAEAMLAALIPFGAEAPSPHGLDSMEGSALPIPTMMQATTPVSPAGHADRIAVMRDGPPSPIEPPPVLRSPPSRPSLEPASRPSLDPARRAAAASALSQPTIATSTPTIAATPVPSGGARYFFAASDDWDEARARAAIESAHRATPSREMPVAVREPSAPFPREPVSGVVSAAAVREPSGATPIGRDSLSYREATGPAREGPRLLAPIDPEPPVSRESSFASATPLPVDPWSVLTPSRSGSSSADVEIKGSLVIATLDHLEAAHGAAAVAQIREHLDRESLARLSGVILPMAWLPMALFDQLVRGAERVLGGGDGATSTGIGRAIADRELPTTHRLFMQTASPSAATERIPQLFRLYHSRGDAKVLPTPGGGVRVEIEIGAPESLSYAWALAGFWQRMLELTGAREVRAAVVSCRGRGDDRTAVALRWR</sequence>
<evidence type="ECO:0000256" key="8">
    <source>
        <dbReference type="ARBA" id="ARBA00048679"/>
    </source>
</evidence>
<feature type="compositionally biased region" description="Low complexity" evidence="10">
    <location>
        <begin position="384"/>
        <end position="425"/>
    </location>
</feature>
<dbReference type="SMART" id="SM00220">
    <property type="entry name" value="S_TKc"/>
    <property type="match status" value="1"/>
</dbReference>
<evidence type="ECO:0000259" key="11">
    <source>
        <dbReference type="PROSITE" id="PS50011"/>
    </source>
</evidence>
<feature type="region of interest" description="Disordered" evidence="10">
    <location>
        <begin position="450"/>
        <end position="474"/>
    </location>
</feature>
<dbReference type="KEGG" id="samy:DB32_005220"/>
<dbReference type="Gene3D" id="1.10.510.10">
    <property type="entry name" value="Transferase(Phosphotransferase) domain 1"/>
    <property type="match status" value="1"/>
</dbReference>
<evidence type="ECO:0000313" key="12">
    <source>
        <dbReference type="EMBL" id="AKF08071.1"/>
    </source>
</evidence>
<evidence type="ECO:0000256" key="2">
    <source>
        <dbReference type="ARBA" id="ARBA00022527"/>
    </source>
</evidence>
<accession>A0A0F6W5W4</accession>
<evidence type="ECO:0000256" key="1">
    <source>
        <dbReference type="ARBA" id="ARBA00012513"/>
    </source>
</evidence>
<keyword evidence="6 9" id="KW-0067">ATP-binding</keyword>
<feature type="binding site" evidence="9">
    <location>
        <position position="81"/>
    </location>
    <ligand>
        <name>ATP</name>
        <dbReference type="ChEBI" id="CHEBI:30616"/>
    </ligand>
</feature>
<evidence type="ECO:0000256" key="4">
    <source>
        <dbReference type="ARBA" id="ARBA00022741"/>
    </source>
</evidence>
<gene>
    <name evidence="12" type="ORF">DB32_005220</name>
</gene>
<organism evidence="12 13">
    <name type="scientific">Sandaracinus amylolyticus</name>
    <dbReference type="NCBI Taxonomy" id="927083"/>
    <lineage>
        <taxon>Bacteria</taxon>
        <taxon>Pseudomonadati</taxon>
        <taxon>Myxococcota</taxon>
        <taxon>Polyangia</taxon>
        <taxon>Polyangiales</taxon>
        <taxon>Sandaracinaceae</taxon>
        <taxon>Sandaracinus</taxon>
    </lineage>
</organism>
<evidence type="ECO:0000256" key="7">
    <source>
        <dbReference type="ARBA" id="ARBA00047899"/>
    </source>
</evidence>
<comment type="catalytic activity">
    <reaction evidence="8">
        <text>L-seryl-[protein] + ATP = O-phospho-L-seryl-[protein] + ADP + H(+)</text>
        <dbReference type="Rhea" id="RHEA:17989"/>
        <dbReference type="Rhea" id="RHEA-COMP:9863"/>
        <dbReference type="Rhea" id="RHEA-COMP:11604"/>
        <dbReference type="ChEBI" id="CHEBI:15378"/>
        <dbReference type="ChEBI" id="CHEBI:29999"/>
        <dbReference type="ChEBI" id="CHEBI:30616"/>
        <dbReference type="ChEBI" id="CHEBI:83421"/>
        <dbReference type="ChEBI" id="CHEBI:456216"/>
        <dbReference type="EC" id="2.7.11.1"/>
    </reaction>
</comment>
<feature type="domain" description="Protein kinase" evidence="11">
    <location>
        <begin position="52"/>
        <end position="319"/>
    </location>
</feature>
<evidence type="ECO:0000256" key="10">
    <source>
        <dbReference type="SAM" id="MobiDB-lite"/>
    </source>
</evidence>
<feature type="region of interest" description="Disordered" evidence="10">
    <location>
        <begin position="487"/>
        <end position="532"/>
    </location>
</feature>
<dbReference type="PROSITE" id="PS50011">
    <property type="entry name" value="PROTEIN_KINASE_DOM"/>
    <property type="match status" value="1"/>
</dbReference>
<evidence type="ECO:0000256" key="9">
    <source>
        <dbReference type="PROSITE-ProRule" id="PRU10141"/>
    </source>
</evidence>
<keyword evidence="13" id="KW-1185">Reference proteome</keyword>
<dbReference type="Proteomes" id="UP000034883">
    <property type="component" value="Chromosome"/>
</dbReference>
<keyword evidence="4 9" id="KW-0547">Nucleotide-binding</keyword>
<dbReference type="SUPFAM" id="SSF56112">
    <property type="entry name" value="Protein kinase-like (PK-like)"/>
    <property type="match status" value="1"/>
</dbReference>
<dbReference type="InterPro" id="IPR000719">
    <property type="entry name" value="Prot_kinase_dom"/>
</dbReference>
<evidence type="ECO:0000256" key="6">
    <source>
        <dbReference type="ARBA" id="ARBA00022840"/>
    </source>
</evidence>
<dbReference type="PROSITE" id="PS00107">
    <property type="entry name" value="PROTEIN_KINASE_ATP"/>
    <property type="match status" value="1"/>
</dbReference>
<protein>
    <recommendedName>
        <fullName evidence="1">non-specific serine/threonine protein kinase</fullName>
        <ecNumber evidence="1">2.7.11.1</ecNumber>
    </recommendedName>
</protein>
<name>A0A0F6W5W4_9BACT</name>
<dbReference type="EMBL" id="CP011125">
    <property type="protein sequence ID" value="AKF08071.1"/>
    <property type="molecule type" value="Genomic_DNA"/>
</dbReference>
<feature type="compositionally biased region" description="Pro residues" evidence="10">
    <location>
        <begin position="367"/>
        <end position="383"/>
    </location>
</feature>
<evidence type="ECO:0000256" key="3">
    <source>
        <dbReference type="ARBA" id="ARBA00022679"/>
    </source>
</evidence>
<dbReference type="InterPro" id="IPR008271">
    <property type="entry name" value="Ser/Thr_kinase_AS"/>
</dbReference>
<dbReference type="AlphaFoldDB" id="A0A0F6W5W4"/>
<evidence type="ECO:0000256" key="5">
    <source>
        <dbReference type="ARBA" id="ARBA00022777"/>
    </source>
</evidence>
<dbReference type="InterPro" id="IPR011009">
    <property type="entry name" value="Kinase-like_dom_sf"/>
</dbReference>
<dbReference type="PANTHER" id="PTHR43289:SF6">
    <property type="entry name" value="SERINE_THREONINE-PROTEIN KINASE NEKL-3"/>
    <property type="match status" value="1"/>
</dbReference>
<proteinExistence type="predicted"/>
<dbReference type="EC" id="2.7.11.1" evidence="1"/>
<dbReference type="FunFam" id="3.30.200.20:FF:000035">
    <property type="entry name" value="Serine/threonine protein kinase Stk1"/>
    <property type="match status" value="1"/>
</dbReference>
<dbReference type="InterPro" id="IPR017441">
    <property type="entry name" value="Protein_kinase_ATP_BS"/>
</dbReference>